<organism evidence="7 8">
    <name type="scientific">Apiospora phragmitis</name>
    <dbReference type="NCBI Taxonomy" id="2905665"/>
    <lineage>
        <taxon>Eukaryota</taxon>
        <taxon>Fungi</taxon>
        <taxon>Dikarya</taxon>
        <taxon>Ascomycota</taxon>
        <taxon>Pezizomycotina</taxon>
        <taxon>Sordariomycetes</taxon>
        <taxon>Xylariomycetidae</taxon>
        <taxon>Amphisphaeriales</taxon>
        <taxon>Apiosporaceae</taxon>
        <taxon>Apiospora</taxon>
    </lineage>
</organism>
<dbReference type="Proteomes" id="UP001480595">
    <property type="component" value="Unassembled WGS sequence"/>
</dbReference>
<dbReference type="CDD" id="cd13965">
    <property type="entry name" value="PT_UbiA_3"/>
    <property type="match status" value="1"/>
</dbReference>
<dbReference type="PANTHER" id="PTHR42723:SF1">
    <property type="entry name" value="CHLOROPHYLL SYNTHASE, CHLOROPLASTIC"/>
    <property type="match status" value="1"/>
</dbReference>
<proteinExistence type="predicted"/>
<feature type="transmembrane region" description="Helical" evidence="6">
    <location>
        <begin position="202"/>
        <end position="220"/>
    </location>
</feature>
<keyword evidence="4 6" id="KW-0472">Membrane</keyword>
<evidence type="ECO:0000313" key="7">
    <source>
        <dbReference type="EMBL" id="KAK8058400.1"/>
    </source>
</evidence>
<comment type="caution">
    <text evidence="7">The sequence shown here is derived from an EMBL/GenBank/DDBJ whole genome shotgun (WGS) entry which is preliminary data.</text>
</comment>
<evidence type="ECO:0000256" key="6">
    <source>
        <dbReference type="SAM" id="Phobius"/>
    </source>
</evidence>
<protein>
    <submittedName>
        <fullName evidence="7">UbiA prenyltransferase family-domain-containing protein</fullName>
    </submittedName>
</protein>
<feature type="transmembrane region" description="Helical" evidence="6">
    <location>
        <begin position="312"/>
        <end position="328"/>
    </location>
</feature>
<evidence type="ECO:0000256" key="5">
    <source>
        <dbReference type="SAM" id="MobiDB-lite"/>
    </source>
</evidence>
<dbReference type="Pfam" id="PF01040">
    <property type="entry name" value="UbiA"/>
    <property type="match status" value="1"/>
</dbReference>
<evidence type="ECO:0000256" key="3">
    <source>
        <dbReference type="ARBA" id="ARBA00022989"/>
    </source>
</evidence>
<gene>
    <name evidence="7" type="ORF">PG994_008848</name>
</gene>
<dbReference type="Gene3D" id="1.10.357.140">
    <property type="entry name" value="UbiA prenyltransferase"/>
    <property type="match status" value="1"/>
</dbReference>
<feature type="transmembrane region" description="Helical" evidence="6">
    <location>
        <begin position="276"/>
        <end position="297"/>
    </location>
</feature>
<feature type="transmembrane region" description="Helical" evidence="6">
    <location>
        <begin position="46"/>
        <end position="63"/>
    </location>
</feature>
<evidence type="ECO:0000256" key="4">
    <source>
        <dbReference type="ARBA" id="ARBA00023136"/>
    </source>
</evidence>
<sequence length="329" mass="37174">MLSALDEKQTSTSTRQASPPPPPHSNNIFTTTLRALQNELEVTERLLRSNFVGFLFIFLGGLLSRVVRAPPTVAEGVAGTTNALLVGLLCSYVFDICNQTTSPDEDSLNKPHRPIPAGLITVNQAKVRWLLVWSLGPLVMHYSFGFWAMVHLFEWEALITFCYVWPRWFSYFMRNFFASFAYCILGRLLNQVLAKTAPGWDISFVIDFSIFCWFMGSIHVQEFHDLEGDRKSDRKTLPMLLSLRGQKVLRVVTSIYILAFGGGLAFVGYQKMDQDYLTAPMSVLQLISSAVLAYRIVASTSPEMDKATYHKYYYIPVLLILLSLALVTK</sequence>
<feature type="transmembrane region" description="Helical" evidence="6">
    <location>
        <begin position="248"/>
        <end position="269"/>
    </location>
</feature>
<keyword evidence="3 6" id="KW-1133">Transmembrane helix</keyword>
<feature type="region of interest" description="Disordered" evidence="5">
    <location>
        <begin position="1"/>
        <end position="27"/>
    </location>
</feature>
<feature type="transmembrane region" description="Helical" evidence="6">
    <location>
        <begin position="129"/>
        <end position="148"/>
    </location>
</feature>
<dbReference type="EMBL" id="JAQQWL010000009">
    <property type="protein sequence ID" value="KAK8058400.1"/>
    <property type="molecule type" value="Genomic_DNA"/>
</dbReference>
<dbReference type="PANTHER" id="PTHR42723">
    <property type="entry name" value="CHLOROPHYLL SYNTHASE"/>
    <property type="match status" value="1"/>
</dbReference>
<evidence type="ECO:0000256" key="1">
    <source>
        <dbReference type="ARBA" id="ARBA00004141"/>
    </source>
</evidence>
<dbReference type="InterPro" id="IPR044878">
    <property type="entry name" value="UbiA_sf"/>
</dbReference>
<dbReference type="InterPro" id="IPR050475">
    <property type="entry name" value="Prenyltransferase_related"/>
</dbReference>
<dbReference type="RefSeq" id="XP_066713846.1">
    <property type="nucleotide sequence ID" value="XM_066860257.1"/>
</dbReference>
<dbReference type="GeneID" id="92093320"/>
<feature type="transmembrane region" description="Helical" evidence="6">
    <location>
        <begin position="168"/>
        <end position="190"/>
    </location>
</feature>
<dbReference type="InterPro" id="IPR000537">
    <property type="entry name" value="UbiA_prenyltransferase"/>
</dbReference>
<reference evidence="7 8" key="1">
    <citation type="submission" date="2023-01" db="EMBL/GenBank/DDBJ databases">
        <title>Analysis of 21 Apiospora genomes using comparative genomics revels a genus with tremendous synthesis potential of carbohydrate active enzymes and secondary metabolites.</title>
        <authorList>
            <person name="Sorensen T."/>
        </authorList>
    </citation>
    <scope>NUCLEOTIDE SEQUENCE [LARGE SCALE GENOMIC DNA]</scope>
    <source>
        <strain evidence="7 8">CBS 135458</strain>
    </source>
</reference>
<evidence type="ECO:0000256" key="2">
    <source>
        <dbReference type="ARBA" id="ARBA00022692"/>
    </source>
</evidence>
<keyword evidence="2 6" id="KW-0812">Transmembrane</keyword>
<accession>A0ABR1UK12</accession>
<comment type="subcellular location">
    <subcellularLocation>
        <location evidence="1">Membrane</location>
        <topology evidence="1">Multi-pass membrane protein</topology>
    </subcellularLocation>
</comment>
<keyword evidence="8" id="KW-1185">Reference proteome</keyword>
<name>A0ABR1UK12_9PEZI</name>
<evidence type="ECO:0000313" key="8">
    <source>
        <dbReference type="Proteomes" id="UP001480595"/>
    </source>
</evidence>